<dbReference type="Proteomes" id="UP000192756">
    <property type="component" value="Unassembled WGS sequence"/>
</dbReference>
<dbReference type="AlphaFoldDB" id="A0A1W1ZVX7"/>
<dbReference type="EMBL" id="FWXT01000001">
    <property type="protein sequence ID" value="SMC52392.1"/>
    <property type="molecule type" value="Genomic_DNA"/>
</dbReference>
<keyword evidence="2" id="KW-1185">Reference proteome</keyword>
<evidence type="ECO:0000313" key="1">
    <source>
        <dbReference type="EMBL" id="SMC52392.1"/>
    </source>
</evidence>
<proteinExistence type="predicted"/>
<sequence>MANRFQRTNADTPMKNKIDEMLSVYGLRDENSILPMLDDFSEEEIRAYCWQVLRSYPELKKEDWIIGIEGGDYIYSFDGNHVFITDDIWSFNLIARQPVLVMLAEKIKTFK</sequence>
<accession>A0A1W1ZVX7</accession>
<dbReference type="STRING" id="151894.SAMN04488524_1009"/>
<name>A0A1W1ZVX7_9SPHI</name>
<reference evidence="2" key="1">
    <citation type="submission" date="2017-04" db="EMBL/GenBank/DDBJ databases">
        <authorList>
            <person name="Varghese N."/>
            <person name="Submissions S."/>
        </authorList>
    </citation>
    <scope>NUCLEOTIDE SEQUENCE [LARGE SCALE GENOMIC DNA]</scope>
    <source>
        <strain evidence="2">DSM 12126</strain>
    </source>
</reference>
<organism evidence="1 2">
    <name type="scientific">Pedobacter africanus</name>
    <dbReference type="NCBI Taxonomy" id="151894"/>
    <lineage>
        <taxon>Bacteria</taxon>
        <taxon>Pseudomonadati</taxon>
        <taxon>Bacteroidota</taxon>
        <taxon>Sphingobacteriia</taxon>
        <taxon>Sphingobacteriales</taxon>
        <taxon>Sphingobacteriaceae</taxon>
        <taxon>Pedobacter</taxon>
    </lineage>
</organism>
<gene>
    <name evidence="1" type="ORF">SAMN04488524_1009</name>
</gene>
<evidence type="ECO:0000313" key="2">
    <source>
        <dbReference type="Proteomes" id="UP000192756"/>
    </source>
</evidence>
<protein>
    <submittedName>
        <fullName evidence="1">Uncharacterized protein</fullName>
    </submittedName>
</protein>